<proteinExistence type="predicted"/>
<feature type="non-terminal residue" evidence="2">
    <location>
        <position position="183"/>
    </location>
</feature>
<evidence type="ECO:0000313" key="2">
    <source>
        <dbReference type="EMBL" id="KNC70571.1"/>
    </source>
</evidence>
<evidence type="ECO:0000313" key="3">
    <source>
        <dbReference type="Proteomes" id="UP000054560"/>
    </source>
</evidence>
<reference evidence="2 3" key="1">
    <citation type="submission" date="2011-02" db="EMBL/GenBank/DDBJ databases">
        <title>The Genome Sequence of Sphaeroforma arctica JP610.</title>
        <authorList>
            <consortium name="The Broad Institute Genome Sequencing Platform"/>
            <person name="Russ C."/>
            <person name="Cuomo C."/>
            <person name="Young S.K."/>
            <person name="Zeng Q."/>
            <person name="Gargeya S."/>
            <person name="Alvarado L."/>
            <person name="Berlin A."/>
            <person name="Chapman S.B."/>
            <person name="Chen Z."/>
            <person name="Freedman E."/>
            <person name="Gellesch M."/>
            <person name="Goldberg J."/>
            <person name="Griggs A."/>
            <person name="Gujja S."/>
            <person name="Heilman E."/>
            <person name="Heiman D."/>
            <person name="Howarth C."/>
            <person name="Mehta T."/>
            <person name="Neiman D."/>
            <person name="Pearson M."/>
            <person name="Roberts A."/>
            <person name="Saif S."/>
            <person name="Shea T."/>
            <person name="Shenoy N."/>
            <person name="Sisk P."/>
            <person name="Stolte C."/>
            <person name="Sykes S."/>
            <person name="White J."/>
            <person name="Yandava C."/>
            <person name="Burger G."/>
            <person name="Gray M.W."/>
            <person name="Holland P.W.H."/>
            <person name="King N."/>
            <person name="Lang F.B.F."/>
            <person name="Roger A.J."/>
            <person name="Ruiz-Trillo I."/>
            <person name="Haas B."/>
            <person name="Nusbaum C."/>
            <person name="Birren B."/>
        </authorList>
    </citation>
    <scope>NUCLEOTIDE SEQUENCE [LARGE SCALE GENOMIC DNA]</scope>
    <source>
        <strain evidence="2 3">JP610</strain>
    </source>
</reference>
<dbReference type="AlphaFoldDB" id="A0A0L0F1S5"/>
<sequence>VNINLSSGLHLDSQVSPTGNPNYNDFGSSHSPTSTHTPPHPFHTTHTNHTHDPSTVNRSLAQSKKWQSKSSVDIRRPATDTETSAAQAVWQMPVVNGNEHELEMLQMQHNNAMANGKSSSVGHTGESWPESEFEGRDTHPGERKGVGEDWAEGVVRGITPAEVQLKVDEPAKGGIENASSDTD</sequence>
<feature type="compositionally biased region" description="Polar residues" evidence="1">
    <location>
        <begin position="1"/>
        <end position="27"/>
    </location>
</feature>
<feature type="compositionally biased region" description="Basic and acidic residues" evidence="1">
    <location>
        <begin position="133"/>
        <end position="147"/>
    </location>
</feature>
<dbReference type="Proteomes" id="UP000054560">
    <property type="component" value="Unassembled WGS sequence"/>
</dbReference>
<organism evidence="2 3">
    <name type="scientific">Sphaeroforma arctica JP610</name>
    <dbReference type="NCBI Taxonomy" id="667725"/>
    <lineage>
        <taxon>Eukaryota</taxon>
        <taxon>Ichthyosporea</taxon>
        <taxon>Ichthyophonida</taxon>
        <taxon>Sphaeroforma</taxon>
    </lineage>
</organism>
<name>A0A0L0F1S5_9EUKA</name>
<feature type="region of interest" description="Disordered" evidence="1">
    <location>
        <begin position="115"/>
        <end position="151"/>
    </location>
</feature>
<gene>
    <name evidence="2" type="ORF">SARC_16899</name>
</gene>
<keyword evidence="3" id="KW-1185">Reference proteome</keyword>
<feature type="non-terminal residue" evidence="2">
    <location>
        <position position="1"/>
    </location>
</feature>
<dbReference type="GeneID" id="25917403"/>
<feature type="region of interest" description="Disordered" evidence="1">
    <location>
        <begin position="1"/>
        <end position="85"/>
    </location>
</feature>
<protein>
    <submittedName>
        <fullName evidence="2">Uncharacterized protein</fullName>
    </submittedName>
</protein>
<accession>A0A0L0F1S5</accession>
<dbReference type="EMBL" id="KQ250775">
    <property type="protein sequence ID" value="KNC70571.1"/>
    <property type="molecule type" value="Genomic_DNA"/>
</dbReference>
<feature type="compositionally biased region" description="Polar residues" evidence="1">
    <location>
        <begin position="56"/>
        <end position="71"/>
    </location>
</feature>
<evidence type="ECO:0000256" key="1">
    <source>
        <dbReference type="SAM" id="MobiDB-lite"/>
    </source>
</evidence>
<feature type="compositionally biased region" description="Low complexity" evidence="1">
    <location>
        <begin position="28"/>
        <end position="47"/>
    </location>
</feature>
<dbReference type="RefSeq" id="XP_014144473.1">
    <property type="nucleotide sequence ID" value="XM_014288998.1"/>
</dbReference>